<keyword evidence="5" id="KW-0004">4Fe-4S</keyword>
<keyword evidence="9" id="KW-0408">Iron</keyword>
<evidence type="ECO:0000256" key="12">
    <source>
        <dbReference type="SAM" id="MobiDB-lite"/>
    </source>
</evidence>
<dbReference type="NCBIfam" id="TIGR00758">
    <property type="entry name" value="UDG_fam4"/>
    <property type="match status" value="1"/>
</dbReference>
<dbReference type="GO" id="GO:0051539">
    <property type="term" value="F:4 iron, 4 sulfur cluster binding"/>
    <property type="evidence" value="ECO:0007669"/>
    <property type="project" value="UniProtKB-KW"/>
</dbReference>
<keyword evidence="8" id="KW-0378">Hydrolase</keyword>
<accession>A0A371RKJ8</accession>
<organism evidence="14 15">
    <name type="scientific">Parvularcula marina</name>
    <dbReference type="NCBI Taxonomy" id="2292771"/>
    <lineage>
        <taxon>Bacteria</taxon>
        <taxon>Pseudomonadati</taxon>
        <taxon>Pseudomonadota</taxon>
        <taxon>Alphaproteobacteria</taxon>
        <taxon>Parvularculales</taxon>
        <taxon>Parvularculaceae</taxon>
        <taxon>Parvularcula</taxon>
    </lineage>
</organism>
<feature type="region of interest" description="Disordered" evidence="12">
    <location>
        <begin position="22"/>
        <end position="67"/>
    </location>
</feature>
<keyword evidence="15" id="KW-1185">Reference proteome</keyword>
<proteinExistence type="inferred from homology"/>
<dbReference type="SUPFAM" id="SSF52141">
    <property type="entry name" value="Uracil-DNA glycosylase-like"/>
    <property type="match status" value="1"/>
</dbReference>
<reference evidence="14 15" key="1">
    <citation type="submission" date="2018-08" db="EMBL/GenBank/DDBJ databases">
        <title>Parvularcula sp. SM1705, isolated from surface water of the South Sea China.</title>
        <authorList>
            <person name="Sun L."/>
        </authorList>
    </citation>
    <scope>NUCLEOTIDE SEQUENCE [LARGE SCALE GENOMIC DNA]</scope>
    <source>
        <strain evidence="14 15">SM1705</strain>
    </source>
</reference>
<dbReference type="Proteomes" id="UP000264589">
    <property type="component" value="Unassembled WGS sequence"/>
</dbReference>
<keyword evidence="7" id="KW-0227">DNA damage</keyword>
<evidence type="ECO:0000256" key="6">
    <source>
        <dbReference type="ARBA" id="ARBA00022723"/>
    </source>
</evidence>
<dbReference type="SMART" id="SM00987">
    <property type="entry name" value="UreE_C"/>
    <property type="match status" value="1"/>
</dbReference>
<evidence type="ECO:0000313" key="15">
    <source>
        <dbReference type="Proteomes" id="UP000264589"/>
    </source>
</evidence>
<dbReference type="GO" id="GO:0006281">
    <property type="term" value="P:DNA repair"/>
    <property type="evidence" value="ECO:0007669"/>
    <property type="project" value="UniProtKB-KW"/>
</dbReference>
<dbReference type="Gene3D" id="3.40.470.10">
    <property type="entry name" value="Uracil-DNA glycosylase-like domain"/>
    <property type="match status" value="1"/>
</dbReference>
<keyword evidence="6" id="KW-0479">Metal-binding</keyword>
<dbReference type="OrthoDB" id="5290748at2"/>
<evidence type="ECO:0000256" key="10">
    <source>
        <dbReference type="ARBA" id="ARBA00023014"/>
    </source>
</evidence>
<dbReference type="Pfam" id="PF03167">
    <property type="entry name" value="UDG"/>
    <property type="match status" value="1"/>
</dbReference>
<comment type="similarity">
    <text evidence="2">Belongs to the uracil-DNA glycosylase (UDG) superfamily. Type 4 (UDGa) family.</text>
</comment>
<evidence type="ECO:0000256" key="11">
    <source>
        <dbReference type="ARBA" id="ARBA00023204"/>
    </source>
</evidence>
<dbReference type="PANTHER" id="PTHR33693:SF1">
    <property type="entry name" value="TYPE-4 URACIL-DNA GLYCOSYLASE"/>
    <property type="match status" value="1"/>
</dbReference>
<dbReference type="InterPro" id="IPR036895">
    <property type="entry name" value="Uracil-DNA_glycosylase-like_sf"/>
</dbReference>
<evidence type="ECO:0000256" key="7">
    <source>
        <dbReference type="ARBA" id="ARBA00022763"/>
    </source>
</evidence>
<dbReference type="InterPro" id="IPR005122">
    <property type="entry name" value="Uracil-DNA_glycosylase-like"/>
</dbReference>
<comment type="caution">
    <text evidence="14">The sequence shown here is derived from an EMBL/GenBank/DDBJ whole genome shotgun (WGS) entry which is preliminary data.</text>
</comment>
<dbReference type="InterPro" id="IPR051536">
    <property type="entry name" value="UDG_Type-4/5"/>
</dbReference>
<dbReference type="InterPro" id="IPR005273">
    <property type="entry name" value="Ura-DNA_glyco_family4"/>
</dbReference>
<dbReference type="EC" id="3.2.2.27" evidence="3"/>
<comment type="catalytic activity">
    <reaction evidence="1">
        <text>Hydrolyzes single-stranded DNA or mismatched double-stranded DNA and polynucleotides, releasing free uracil.</text>
        <dbReference type="EC" id="3.2.2.27"/>
    </reaction>
</comment>
<evidence type="ECO:0000313" key="14">
    <source>
        <dbReference type="EMBL" id="RFB05995.1"/>
    </source>
</evidence>
<keyword evidence="11" id="KW-0234">DNA repair</keyword>
<evidence type="ECO:0000256" key="4">
    <source>
        <dbReference type="ARBA" id="ARBA00019403"/>
    </source>
</evidence>
<dbReference type="CDD" id="cd10030">
    <property type="entry name" value="UDG-F4_TTUDGA_SPO1dp_like"/>
    <property type="match status" value="1"/>
</dbReference>
<feature type="domain" description="Uracil-DNA glycosylase-like" evidence="13">
    <location>
        <begin position="109"/>
        <end position="266"/>
    </location>
</feature>
<evidence type="ECO:0000259" key="13">
    <source>
        <dbReference type="SMART" id="SM00986"/>
    </source>
</evidence>
<evidence type="ECO:0000256" key="2">
    <source>
        <dbReference type="ARBA" id="ARBA00006521"/>
    </source>
</evidence>
<evidence type="ECO:0000256" key="5">
    <source>
        <dbReference type="ARBA" id="ARBA00022485"/>
    </source>
</evidence>
<evidence type="ECO:0000256" key="3">
    <source>
        <dbReference type="ARBA" id="ARBA00012030"/>
    </source>
</evidence>
<dbReference type="GO" id="GO:0046872">
    <property type="term" value="F:metal ion binding"/>
    <property type="evidence" value="ECO:0007669"/>
    <property type="project" value="UniProtKB-KW"/>
</dbReference>
<name>A0A371RKJ8_9PROT</name>
<evidence type="ECO:0000256" key="9">
    <source>
        <dbReference type="ARBA" id="ARBA00023004"/>
    </source>
</evidence>
<dbReference type="InParanoid" id="A0A371RKJ8"/>
<evidence type="ECO:0000256" key="8">
    <source>
        <dbReference type="ARBA" id="ARBA00022801"/>
    </source>
</evidence>
<dbReference type="PANTHER" id="PTHR33693">
    <property type="entry name" value="TYPE-5 URACIL-DNA GLYCOSYLASE"/>
    <property type="match status" value="1"/>
</dbReference>
<keyword evidence="10" id="KW-0411">Iron-sulfur</keyword>
<dbReference type="GO" id="GO:0004844">
    <property type="term" value="F:uracil DNA N-glycosylase activity"/>
    <property type="evidence" value="ECO:0007669"/>
    <property type="project" value="UniProtKB-EC"/>
</dbReference>
<protein>
    <recommendedName>
        <fullName evidence="4">Type-4 uracil-DNA glycosylase</fullName>
        <ecNumber evidence="3">3.2.2.27</ecNumber>
    </recommendedName>
</protein>
<dbReference type="EMBL" id="QUQO01000001">
    <property type="protein sequence ID" value="RFB05995.1"/>
    <property type="molecule type" value="Genomic_DNA"/>
</dbReference>
<gene>
    <name evidence="14" type="ORF">DX908_12425</name>
</gene>
<dbReference type="SMART" id="SM00986">
    <property type="entry name" value="UDG"/>
    <property type="match status" value="1"/>
</dbReference>
<evidence type="ECO:0000256" key="1">
    <source>
        <dbReference type="ARBA" id="ARBA00001400"/>
    </source>
</evidence>
<dbReference type="AlphaFoldDB" id="A0A371RKJ8"/>
<sequence>MNEAQARALLDWYKASGIDTAEASTPTDFTEWPKTPFRLDRPKAAAPARPIPEKEAPKPVPIADTPSTDEAVGLAQEAADGANSIEGLAAAIAAFEGCPLKAGARNTVVYDGIIKAPLLIIGEAPGREEDRIGKPFVGRAGQLLDRMLASIGHSRSSGDELGDTCITNSVYWRPPGNRAPTEAEKATCLPFLRKFIELSAPKVIVLTGNVSTQSLFPGAPGITRSRGTWREWPLAQGGTVPVMPIFHPAYLLRSPAQKRLAWADLLQIRDRLCAT</sequence>